<comment type="similarity">
    <text evidence="6">Belongs to the PINc/VapC protein family.</text>
</comment>
<evidence type="ECO:0000256" key="5">
    <source>
        <dbReference type="ARBA" id="ARBA00022842"/>
    </source>
</evidence>
<feature type="binding site" evidence="6">
    <location>
        <position position="10"/>
    </location>
    <ligand>
        <name>Mg(2+)</name>
        <dbReference type="ChEBI" id="CHEBI:18420"/>
    </ligand>
</feature>
<dbReference type="HAMAP" id="MF_00265">
    <property type="entry name" value="VapC_Nob1"/>
    <property type="match status" value="1"/>
</dbReference>
<dbReference type="GO" id="GO:0000287">
    <property type="term" value="F:magnesium ion binding"/>
    <property type="evidence" value="ECO:0007669"/>
    <property type="project" value="UniProtKB-UniRule"/>
</dbReference>
<dbReference type="SUPFAM" id="SSF88723">
    <property type="entry name" value="PIN domain-like"/>
    <property type="match status" value="1"/>
</dbReference>
<evidence type="ECO:0000256" key="6">
    <source>
        <dbReference type="HAMAP-Rule" id="MF_00265"/>
    </source>
</evidence>
<keyword evidence="2 6" id="KW-0540">Nuclease</keyword>
<evidence type="ECO:0000256" key="2">
    <source>
        <dbReference type="ARBA" id="ARBA00022722"/>
    </source>
</evidence>
<sequence length="140" mass="14810">MVSADRWAVDTSVAVAALDAGHAAHVPCLAAVREHRPSLAGHAAYELLAVLTRLPGPLAVDATDAATLIDRVFPEAVWLSARASGALRPRLATTGIVGGAVYDALVGEAARANERRLLTRDLRARRTYDLLGVDYQVVGF</sequence>
<accession>A0A345NPU7</accession>
<reference evidence="8 9" key="1">
    <citation type="submission" date="2018-07" db="EMBL/GenBank/DDBJ databases">
        <title>Complete genome sequencing of Ornithinimicrobium sp. AMA3305.</title>
        <authorList>
            <person name="Bae J.-W."/>
        </authorList>
    </citation>
    <scope>NUCLEOTIDE SEQUENCE [LARGE SCALE GENOMIC DNA]</scope>
    <source>
        <strain evidence="8 9">AMA3305</strain>
    </source>
</reference>
<dbReference type="InterPro" id="IPR029060">
    <property type="entry name" value="PIN-like_dom_sf"/>
</dbReference>
<feature type="domain" description="PIN" evidence="7">
    <location>
        <begin position="9"/>
        <end position="128"/>
    </location>
</feature>
<organism evidence="8 9">
    <name type="scientific">Ornithinimicrobium avium</name>
    <dbReference type="NCBI Taxonomy" id="2283195"/>
    <lineage>
        <taxon>Bacteria</taxon>
        <taxon>Bacillati</taxon>
        <taxon>Actinomycetota</taxon>
        <taxon>Actinomycetes</taxon>
        <taxon>Micrococcales</taxon>
        <taxon>Ornithinimicrobiaceae</taxon>
        <taxon>Ornithinimicrobium</taxon>
    </lineage>
</organism>
<dbReference type="InterPro" id="IPR002716">
    <property type="entry name" value="PIN_dom"/>
</dbReference>
<keyword evidence="9" id="KW-1185">Reference proteome</keyword>
<dbReference type="Pfam" id="PF01850">
    <property type="entry name" value="PIN"/>
    <property type="match status" value="1"/>
</dbReference>
<evidence type="ECO:0000313" key="8">
    <source>
        <dbReference type="EMBL" id="AXH97055.1"/>
    </source>
</evidence>
<keyword evidence="5 6" id="KW-0460">Magnesium</keyword>
<keyword evidence="4 6" id="KW-0378">Hydrolase</keyword>
<name>A0A345NPU7_9MICO</name>
<comment type="function">
    <text evidence="6">Toxic component of a toxin-antitoxin (TA) system. An RNase.</text>
</comment>
<dbReference type="InterPro" id="IPR022907">
    <property type="entry name" value="VapC_family"/>
</dbReference>
<keyword evidence="3 6" id="KW-0479">Metal-binding</keyword>
<evidence type="ECO:0000259" key="7">
    <source>
        <dbReference type="Pfam" id="PF01850"/>
    </source>
</evidence>
<dbReference type="GO" id="GO:0016787">
    <property type="term" value="F:hydrolase activity"/>
    <property type="evidence" value="ECO:0007669"/>
    <property type="project" value="UniProtKB-KW"/>
</dbReference>
<dbReference type="RefSeq" id="WP_114929070.1">
    <property type="nucleotide sequence ID" value="NZ_CP031229.1"/>
</dbReference>
<proteinExistence type="inferred from homology"/>
<dbReference type="KEGG" id="orn:DV701_13825"/>
<dbReference type="EMBL" id="CP031229">
    <property type="protein sequence ID" value="AXH97055.1"/>
    <property type="molecule type" value="Genomic_DNA"/>
</dbReference>
<keyword evidence="6" id="KW-0800">Toxin</keyword>
<evidence type="ECO:0000313" key="9">
    <source>
        <dbReference type="Proteomes" id="UP000253790"/>
    </source>
</evidence>
<dbReference type="AlphaFoldDB" id="A0A345NPU7"/>
<keyword evidence="1 6" id="KW-1277">Toxin-antitoxin system</keyword>
<dbReference type="GO" id="GO:0004540">
    <property type="term" value="F:RNA nuclease activity"/>
    <property type="evidence" value="ECO:0007669"/>
    <property type="project" value="InterPro"/>
</dbReference>
<comment type="cofactor">
    <cofactor evidence="6">
        <name>Mg(2+)</name>
        <dbReference type="ChEBI" id="CHEBI:18420"/>
    </cofactor>
</comment>
<gene>
    <name evidence="6" type="primary">vapC</name>
    <name evidence="8" type="ORF">DV701_13825</name>
</gene>
<evidence type="ECO:0000256" key="1">
    <source>
        <dbReference type="ARBA" id="ARBA00022649"/>
    </source>
</evidence>
<dbReference type="Proteomes" id="UP000253790">
    <property type="component" value="Chromosome"/>
</dbReference>
<dbReference type="EC" id="3.1.-.-" evidence="6"/>
<evidence type="ECO:0000256" key="4">
    <source>
        <dbReference type="ARBA" id="ARBA00022801"/>
    </source>
</evidence>
<dbReference type="GO" id="GO:0090729">
    <property type="term" value="F:toxin activity"/>
    <property type="evidence" value="ECO:0007669"/>
    <property type="project" value="UniProtKB-KW"/>
</dbReference>
<dbReference type="CDD" id="cd18681">
    <property type="entry name" value="PIN_MtVapC27-VapC40_like"/>
    <property type="match status" value="1"/>
</dbReference>
<dbReference type="OrthoDB" id="25693at2"/>
<evidence type="ECO:0000256" key="3">
    <source>
        <dbReference type="ARBA" id="ARBA00022723"/>
    </source>
</evidence>
<feature type="binding site" evidence="6">
    <location>
        <position position="103"/>
    </location>
    <ligand>
        <name>Mg(2+)</name>
        <dbReference type="ChEBI" id="CHEBI:18420"/>
    </ligand>
</feature>
<protein>
    <recommendedName>
        <fullName evidence="6">Ribonuclease VapC</fullName>
        <shortName evidence="6">RNase VapC</shortName>
        <ecNumber evidence="6">3.1.-.-</ecNumber>
    </recommendedName>
    <alternativeName>
        <fullName evidence="6">Toxin VapC</fullName>
    </alternativeName>
</protein>